<gene>
    <name evidence="5" type="ORF">B7C62_23540</name>
</gene>
<evidence type="ECO:0000313" key="6">
    <source>
        <dbReference type="Proteomes" id="UP000192251"/>
    </source>
</evidence>
<dbReference type="PANTHER" id="PTHR43681:SF1">
    <property type="entry name" value="SARCALUMENIN"/>
    <property type="match status" value="1"/>
</dbReference>
<accession>A0ABC8BWU5</accession>
<organism evidence="5 6">
    <name type="scientific">Kitasatospora albolonga</name>
    <dbReference type="NCBI Taxonomy" id="68173"/>
    <lineage>
        <taxon>Bacteria</taxon>
        <taxon>Bacillati</taxon>
        <taxon>Actinomycetota</taxon>
        <taxon>Actinomycetes</taxon>
        <taxon>Kitasatosporales</taxon>
        <taxon>Streptomycetaceae</taxon>
        <taxon>Kitasatospora</taxon>
    </lineage>
</organism>
<keyword evidence="3" id="KW-0472">Membrane</keyword>
<evidence type="ECO:0000313" key="5">
    <source>
        <dbReference type="EMBL" id="ARF74872.1"/>
    </source>
</evidence>
<keyword evidence="3" id="KW-1133">Transmembrane helix</keyword>
<evidence type="ECO:0000259" key="4">
    <source>
        <dbReference type="Pfam" id="PF00350"/>
    </source>
</evidence>
<evidence type="ECO:0000256" key="3">
    <source>
        <dbReference type="SAM" id="Phobius"/>
    </source>
</evidence>
<dbReference type="RefSeq" id="WP_084748925.1">
    <property type="nucleotide sequence ID" value="NZ_CP020563.1"/>
</dbReference>
<reference evidence="5 6" key="1">
    <citation type="submission" date="2017-04" db="EMBL/GenBank/DDBJ databases">
        <title>The complete genome sequence of Streptomyces albolongus YIM 101047, the producer of novel bafilomycins and novel odoriferous sesquiterpenoids.</title>
        <authorList>
            <person name="Yin M."/>
            <person name="Jiang Y."/>
        </authorList>
    </citation>
    <scope>NUCLEOTIDE SEQUENCE [LARGE SCALE GENOMIC DNA]</scope>
    <source>
        <strain evidence="5 6">YIM 101047</strain>
    </source>
</reference>
<keyword evidence="3" id="KW-0812">Transmembrane</keyword>
<dbReference type="KEGG" id="kab:B7C62_23540"/>
<evidence type="ECO:0000256" key="2">
    <source>
        <dbReference type="SAM" id="MobiDB-lite"/>
    </source>
</evidence>
<protein>
    <recommendedName>
        <fullName evidence="4">Dynamin N-terminal domain-containing protein</fullName>
    </recommendedName>
</protein>
<name>A0ABC8BWU5_9ACTN</name>
<feature type="domain" description="Dynamin N-terminal" evidence="4">
    <location>
        <begin position="57"/>
        <end position="237"/>
    </location>
</feature>
<dbReference type="EMBL" id="CP020563">
    <property type="protein sequence ID" value="ARF74872.1"/>
    <property type="molecule type" value="Genomic_DNA"/>
</dbReference>
<evidence type="ECO:0000256" key="1">
    <source>
        <dbReference type="SAM" id="Coils"/>
    </source>
</evidence>
<dbReference type="Proteomes" id="UP000192251">
    <property type="component" value="Chromosome"/>
</dbReference>
<sequence length="724" mass="75803">MNDTTGRTTRHDALVDLVYEAAEAVEVLTGESVPGGSAARILAELDALSTGAAVAVCVGEKKRGKSSLINALTGHPGLLPVDIDVASSVHVLVRYGETPQAAVHRWESAGAGQEARDQAQDRDQAQAHEPTAEPVALDRIAEYAALDPETQLPRYDDVSHLDVAVPAEVLRPGLVLVDTPGVGGLVAGHAQLTLATLGRADALVFVTDGSGELTRSELAFLERATERIATVVFVLTKTDKYPHWRKVMERDRALIAEHAPRYARAPWFAVSAVLEEDAQEAERAGDPETARLRGAEGGCGELRSALRRLITDRALDLRMANTAHVIRGALAPLAAQADRMLEASAGDPAVTAEVQRLQSALAREKSAAAAWRTSLRSRAAELEADLLLRFRRSVNDLRSSAEDLLSVAGSATELQKLPASLEEATRAAWLDLENALGAGLGDIARETGAEIEKALGGGTTSGTISGAAPGTISGTASGGGPGTVSPFGLPLPDRLRDLPQPVSTAHDQSGPGAFMERLVPSWGAGAITFGVGAFLSGGLFIPLVAGAGVTAWLSSRRRLRGELFRERADVQRYVSRVVNELNTEAPPLIRKAVGRTRDGLVRMITLALEQREREVRGELKELRAVLAREQEEREELADAARSRYELITGLLDRLDALAPMTDPAAFSVPAGLSGYGADASGPSGSSDSSSPSGSSGPSGPSSPSGSSGSSGPSSPSDASVNGAK</sequence>
<dbReference type="SUPFAM" id="SSF52540">
    <property type="entry name" value="P-loop containing nucleoside triphosphate hydrolases"/>
    <property type="match status" value="1"/>
</dbReference>
<keyword evidence="6" id="KW-1185">Reference proteome</keyword>
<proteinExistence type="predicted"/>
<feature type="coiled-coil region" evidence="1">
    <location>
        <begin position="612"/>
        <end position="639"/>
    </location>
</feature>
<feature type="region of interest" description="Disordered" evidence="2">
    <location>
        <begin position="671"/>
        <end position="724"/>
    </location>
</feature>
<feature type="compositionally biased region" description="Low complexity" evidence="2">
    <location>
        <begin position="675"/>
        <end position="724"/>
    </location>
</feature>
<feature type="compositionally biased region" description="Basic and acidic residues" evidence="2">
    <location>
        <begin position="114"/>
        <end position="126"/>
    </location>
</feature>
<feature type="transmembrane region" description="Helical" evidence="3">
    <location>
        <begin position="522"/>
        <end position="553"/>
    </location>
</feature>
<dbReference type="InterPro" id="IPR051943">
    <property type="entry name" value="TRAFAC_Dynamin-like_GTPase"/>
</dbReference>
<dbReference type="InterPro" id="IPR045063">
    <property type="entry name" value="Dynamin_N"/>
</dbReference>
<feature type="region of interest" description="Disordered" evidence="2">
    <location>
        <begin position="105"/>
        <end position="133"/>
    </location>
</feature>
<feature type="region of interest" description="Disordered" evidence="2">
    <location>
        <begin position="460"/>
        <end position="487"/>
    </location>
</feature>
<dbReference type="AlphaFoldDB" id="A0ABC8BWU5"/>
<dbReference type="Gene3D" id="3.40.50.300">
    <property type="entry name" value="P-loop containing nucleotide triphosphate hydrolases"/>
    <property type="match status" value="1"/>
</dbReference>
<feature type="compositionally biased region" description="Low complexity" evidence="2">
    <location>
        <begin position="461"/>
        <end position="471"/>
    </location>
</feature>
<keyword evidence="1" id="KW-0175">Coiled coil</keyword>
<dbReference type="PANTHER" id="PTHR43681">
    <property type="entry name" value="TRANSMEMBRANE GTPASE FZO"/>
    <property type="match status" value="1"/>
</dbReference>
<dbReference type="InterPro" id="IPR027417">
    <property type="entry name" value="P-loop_NTPase"/>
</dbReference>
<dbReference type="Pfam" id="PF00350">
    <property type="entry name" value="Dynamin_N"/>
    <property type="match status" value="1"/>
</dbReference>